<dbReference type="AlphaFoldDB" id="A0A9W8R057"/>
<dbReference type="GO" id="GO:0003824">
    <property type="term" value="F:catalytic activity"/>
    <property type="evidence" value="ECO:0007669"/>
    <property type="project" value="UniProtKB-ARBA"/>
</dbReference>
<proteinExistence type="predicted"/>
<dbReference type="Gene3D" id="2.60.420.10">
    <property type="entry name" value="Maltose phosphorylase, domain 3"/>
    <property type="match status" value="1"/>
</dbReference>
<dbReference type="PANTHER" id="PTHR34987">
    <property type="entry name" value="C, PUTATIVE (AFU_ORTHOLOGUE AFUA_3G02880)-RELATED"/>
    <property type="match status" value="1"/>
</dbReference>
<organism evidence="2 3">
    <name type="scientific">Fusarium falciforme</name>
    <dbReference type="NCBI Taxonomy" id="195108"/>
    <lineage>
        <taxon>Eukaryota</taxon>
        <taxon>Fungi</taxon>
        <taxon>Dikarya</taxon>
        <taxon>Ascomycota</taxon>
        <taxon>Pezizomycotina</taxon>
        <taxon>Sordariomycetes</taxon>
        <taxon>Hypocreomycetidae</taxon>
        <taxon>Hypocreales</taxon>
        <taxon>Nectriaceae</taxon>
        <taxon>Fusarium</taxon>
        <taxon>Fusarium solani species complex</taxon>
    </lineage>
</organism>
<dbReference type="SUPFAM" id="SSF48208">
    <property type="entry name" value="Six-hairpin glycosidases"/>
    <property type="match status" value="1"/>
</dbReference>
<dbReference type="Gene3D" id="2.60.120.260">
    <property type="entry name" value="Galactose-binding domain-like"/>
    <property type="match status" value="2"/>
</dbReference>
<dbReference type="Gene3D" id="1.50.10.10">
    <property type="match status" value="1"/>
</dbReference>
<sequence length="798" mass="90727">MDSPWESLTKWIWLPGYDDSRNPGSIVLFRREFELLDTSPMSINVTADSRYRLYLNGHLISFGPCKGTPLHWHYETVDATPHLRPGTNIIAAQVLRYSPAHRGNTSIMRTGTPGFMLLARSEGFLLATDERWSCIEDTSTAFLGQSEMDLFLSVNEKVQGSLRHFGWEMPGFDDHAWSKAKGLLDDNPMPDFSILPWNLFPRSIPALTYIPKRFKGVVKVIKVSGVSPQKALEEWNSLLIRGKPVTIPANSKVLLDIQAAEYTTGYLTFTFDNGAGAHVGHLSAESYELEPRDREITRKKGNRVDFQNGHLNGVWDEYVVAGRQSEVYETFWFRAFRFLRVKVITKAESLIISDISYKETNYPLDVRAKFKAQSSPMKQQFWDISLRTLKNCMHETYEDCPYYEQSQFLFDTRTQILLTYIVSGDDRLARKALLDFHSSLRPHGLIAMRYPAHTNLSLPGFSLFFPMMVHDHIMYKGDVSLAKRFFPTIDTILGYYDRQLTEQGLIGPLDRRFWSFVDWVDDWEWGVPPASKVGPVTYFSLVYAMALEYSAEVARFIGRDGLGTEYLYRKAAVISAINAHCFDGTWYYDGPIDTFSESPVDWRSQHCQIYAVLSGAIEGNEARDLINRALDDKAVHEVTLSQAFYLFRALEKTGLYEKRQDYWGSWGAMVAEGLDTWAETLVSPRSDCHAWSAVPLYELSTMILGVNPAHPGFAVADVRPLPALLKEVDSKIVTPSGMLHIRWAPADPPVDNNQESGTRRVYLKIDGPPGLQVNLYKPGDSESVVTFKGHFEGDYWLT</sequence>
<dbReference type="InterPro" id="IPR008928">
    <property type="entry name" value="6-hairpin_glycosidase_sf"/>
</dbReference>
<reference evidence="2" key="1">
    <citation type="submission" date="2022-09" db="EMBL/GenBank/DDBJ databases">
        <title>Fusarium specimens isolated from Avocado Roots.</title>
        <authorList>
            <person name="Stajich J."/>
            <person name="Roper C."/>
            <person name="Heimlech-Rivalta G."/>
        </authorList>
    </citation>
    <scope>NUCLEOTIDE SEQUENCE</scope>
    <source>
        <strain evidence="2">A02</strain>
    </source>
</reference>
<evidence type="ECO:0000259" key="1">
    <source>
        <dbReference type="Pfam" id="PF17389"/>
    </source>
</evidence>
<dbReference type="PANTHER" id="PTHR34987:SF2">
    <property type="entry name" value="B, PUTATIVE (AFU_ORTHOLOGUE AFUA_7G05040)-RELATED"/>
    <property type="match status" value="1"/>
</dbReference>
<dbReference type="EMBL" id="JAOQAV010000030">
    <property type="protein sequence ID" value="KAJ4183279.1"/>
    <property type="molecule type" value="Genomic_DNA"/>
</dbReference>
<dbReference type="GO" id="GO:0005975">
    <property type="term" value="P:carbohydrate metabolic process"/>
    <property type="evidence" value="ECO:0007669"/>
    <property type="project" value="InterPro"/>
</dbReference>
<dbReference type="InterPro" id="IPR008979">
    <property type="entry name" value="Galactose-bd-like_sf"/>
</dbReference>
<protein>
    <recommendedName>
        <fullName evidence="1">Alpha-L-rhamnosidase six-hairpin glycosidase domain-containing protein</fullName>
    </recommendedName>
</protein>
<feature type="domain" description="Alpha-L-rhamnosidase six-hairpin glycosidase" evidence="1">
    <location>
        <begin position="374"/>
        <end position="693"/>
    </location>
</feature>
<dbReference type="InterPro" id="IPR012341">
    <property type="entry name" value="6hp_glycosidase-like_sf"/>
</dbReference>
<dbReference type="SUPFAM" id="SSF49785">
    <property type="entry name" value="Galactose-binding domain-like"/>
    <property type="match status" value="1"/>
</dbReference>
<comment type="caution">
    <text evidence="2">The sequence shown here is derived from an EMBL/GenBank/DDBJ whole genome shotgun (WGS) entry which is preliminary data.</text>
</comment>
<dbReference type="InterPro" id="IPR035396">
    <property type="entry name" value="Bac_rhamnosid6H"/>
</dbReference>
<dbReference type="OrthoDB" id="6503935at2759"/>
<dbReference type="Proteomes" id="UP001152087">
    <property type="component" value="Unassembled WGS sequence"/>
</dbReference>
<evidence type="ECO:0000313" key="3">
    <source>
        <dbReference type="Proteomes" id="UP001152087"/>
    </source>
</evidence>
<accession>A0A9W8R057</accession>
<gene>
    <name evidence="2" type="ORF">NW755_009768</name>
</gene>
<evidence type="ECO:0000313" key="2">
    <source>
        <dbReference type="EMBL" id="KAJ4183279.1"/>
    </source>
</evidence>
<name>A0A9W8R057_9HYPO</name>
<keyword evidence="3" id="KW-1185">Reference proteome</keyword>
<dbReference type="Pfam" id="PF17389">
    <property type="entry name" value="Bac_rhamnosid6H"/>
    <property type="match status" value="1"/>
</dbReference>